<feature type="domain" description="Ketoreductase" evidence="3">
    <location>
        <begin position="7"/>
        <end position="187"/>
    </location>
</feature>
<protein>
    <submittedName>
        <fullName evidence="4">SDR family oxidoreductase</fullName>
    </submittedName>
</protein>
<dbReference type="PANTHER" id="PTHR44196:SF1">
    <property type="entry name" value="DEHYDROGENASE_REDUCTASE SDR FAMILY MEMBER 7B"/>
    <property type="match status" value="1"/>
</dbReference>
<dbReference type="RefSeq" id="WP_131583703.1">
    <property type="nucleotide sequence ID" value="NZ_SJZJ01000015.1"/>
</dbReference>
<evidence type="ECO:0000259" key="3">
    <source>
        <dbReference type="SMART" id="SM00822"/>
    </source>
</evidence>
<dbReference type="GO" id="GO:0016491">
    <property type="term" value="F:oxidoreductase activity"/>
    <property type="evidence" value="ECO:0007669"/>
    <property type="project" value="UniProtKB-KW"/>
</dbReference>
<evidence type="ECO:0000256" key="1">
    <source>
        <dbReference type="ARBA" id="ARBA00006484"/>
    </source>
</evidence>
<dbReference type="SMART" id="SM00822">
    <property type="entry name" value="PKS_KR"/>
    <property type="match status" value="1"/>
</dbReference>
<dbReference type="AlphaFoldDB" id="A0A4R1C0P7"/>
<organism evidence="4 5">
    <name type="scientific">Nocardioides jejuensis</name>
    <dbReference type="NCBI Taxonomy" id="2502782"/>
    <lineage>
        <taxon>Bacteria</taxon>
        <taxon>Bacillati</taxon>
        <taxon>Actinomycetota</taxon>
        <taxon>Actinomycetes</taxon>
        <taxon>Propionibacteriales</taxon>
        <taxon>Nocardioidaceae</taxon>
        <taxon>Nocardioides</taxon>
    </lineage>
</organism>
<evidence type="ECO:0000313" key="5">
    <source>
        <dbReference type="Proteomes" id="UP000295453"/>
    </source>
</evidence>
<dbReference type="PRINTS" id="PR00081">
    <property type="entry name" value="GDHRDH"/>
</dbReference>
<keyword evidence="5" id="KW-1185">Reference proteome</keyword>
<evidence type="ECO:0000313" key="4">
    <source>
        <dbReference type="EMBL" id="TCJ23951.1"/>
    </source>
</evidence>
<accession>A0A4R1C0P7</accession>
<gene>
    <name evidence="4" type="ORF">EPD65_10060</name>
</gene>
<keyword evidence="2" id="KW-0560">Oxidoreductase</keyword>
<reference evidence="4 5" key="1">
    <citation type="submission" date="2019-03" db="EMBL/GenBank/DDBJ databases">
        <authorList>
            <person name="Kim M.K.M."/>
        </authorList>
    </citation>
    <scope>NUCLEOTIDE SEQUENCE [LARGE SCALE GENOMIC DNA]</scope>
    <source>
        <strain evidence="4 5">18JY15-6</strain>
    </source>
</reference>
<evidence type="ECO:0000256" key="2">
    <source>
        <dbReference type="ARBA" id="ARBA00023002"/>
    </source>
</evidence>
<comment type="similarity">
    <text evidence="1">Belongs to the short-chain dehydrogenases/reductases (SDR) family.</text>
</comment>
<dbReference type="PANTHER" id="PTHR44196">
    <property type="entry name" value="DEHYDROGENASE/REDUCTASE SDR FAMILY MEMBER 7B"/>
    <property type="match status" value="1"/>
</dbReference>
<proteinExistence type="inferred from homology"/>
<dbReference type="Pfam" id="PF00106">
    <property type="entry name" value="adh_short"/>
    <property type="match status" value="1"/>
</dbReference>
<dbReference type="PROSITE" id="PS00061">
    <property type="entry name" value="ADH_SHORT"/>
    <property type="match status" value="1"/>
</dbReference>
<dbReference type="InterPro" id="IPR036291">
    <property type="entry name" value="NAD(P)-bd_dom_sf"/>
</dbReference>
<comment type="caution">
    <text evidence="4">The sequence shown here is derived from an EMBL/GenBank/DDBJ whole genome shotgun (WGS) entry which is preliminary data.</text>
</comment>
<dbReference type="CDD" id="cd05233">
    <property type="entry name" value="SDR_c"/>
    <property type="match status" value="1"/>
</dbReference>
<dbReference type="SUPFAM" id="SSF51735">
    <property type="entry name" value="NAD(P)-binding Rossmann-fold domains"/>
    <property type="match status" value="1"/>
</dbReference>
<dbReference type="OrthoDB" id="3743899at2"/>
<sequence length="301" mass="31237">MSKDIDQVILITGGARGIGAETAKALAARGARLILTDLDRAALDETVAAIGADKALGVVADVCDLPSMEAAVAEGVAKFGRLDSAIANAGIASYGSVLNTDPAAFKRVMDINVLGVFHTARATLPALIESKGYFLVVSSLAAFAAAPGLSAYNASKAGAEHFANALRLEVAYQGVDVGCAHMSWIDTPLVRDAKADLPAFQTLLTKLPYPLGKTTNVEACVNAFVKGVEKRSRHVYCPGWVRGVGLNRNVVNSAAGAVAVLRHVPTLLPQMDREVAALGRATSARNIANDASDTAAVDTKE</sequence>
<dbReference type="InterPro" id="IPR020904">
    <property type="entry name" value="Sc_DH/Rdtase_CS"/>
</dbReference>
<dbReference type="InterPro" id="IPR002347">
    <property type="entry name" value="SDR_fam"/>
</dbReference>
<dbReference type="Proteomes" id="UP000295453">
    <property type="component" value="Unassembled WGS sequence"/>
</dbReference>
<dbReference type="GO" id="GO:0016020">
    <property type="term" value="C:membrane"/>
    <property type="evidence" value="ECO:0007669"/>
    <property type="project" value="TreeGrafter"/>
</dbReference>
<dbReference type="Gene3D" id="3.40.50.720">
    <property type="entry name" value="NAD(P)-binding Rossmann-like Domain"/>
    <property type="match status" value="1"/>
</dbReference>
<dbReference type="NCBIfam" id="NF004526">
    <property type="entry name" value="PRK05872.1"/>
    <property type="match status" value="1"/>
</dbReference>
<dbReference type="InterPro" id="IPR057326">
    <property type="entry name" value="KR_dom"/>
</dbReference>
<name>A0A4R1C0P7_9ACTN</name>
<dbReference type="EMBL" id="SJZJ01000015">
    <property type="protein sequence ID" value="TCJ23951.1"/>
    <property type="molecule type" value="Genomic_DNA"/>
</dbReference>